<dbReference type="AlphaFoldDB" id="A0A1Y1I0B7"/>
<evidence type="ECO:0000256" key="9">
    <source>
        <dbReference type="ARBA" id="ARBA00030615"/>
    </source>
</evidence>
<evidence type="ECO:0000256" key="1">
    <source>
        <dbReference type="ARBA" id="ARBA00004496"/>
    </source>
</evidence>
<dbReference type="Pfam" id="PF18311">
    <property type="entry name" value="Rrp40_N"/>
    <property type="match status" value="1"/>
</dbReference>
<dbReference type="SUPFAM" id="SSF54791">
    <property type="entry name" value="Eukaryotic type KH-domain (KH-domain type I)"/>
    <property type="match status" value="1"/>
</dbReference>
<evidence type="ECO:0000256" key="7">
    <source>
        <dbReference type="ARBA" id="ARBA00022884"/>
    </source>
</evidence>
<dbReference type="GO" id="GO:0000176">
    <property type="term" value="C:nuclear exosome (RNase complex)"/>
    <property type="evidence" value="ECO:0000318"/>
    <property type="project" value="GO_Central"/>
</dbReference>
<dbReference type="Gene3D" id="3.30.1370.10">
    <property type="entry name" value="K Homology domain, type 1"/>
    <property type="match status" value="1"/>
</dbReference>
<dbReference type="GO" id="GO:0034475">
    <property type="term" value="P:U4 snRNA 3'-end processing"/>
    <property type="evidence" value="ECO:0000318"/>
    <property type="project" value="GO_Central"/>
</dbReference>
<reference evidence="13 14" key="1">
    <citation type="journal article" date="2014" name="Nat. Commun.">
        <title>Klebsormidium flaccidum genome reveals primary factors for plant terrestrial adaptation.</title>
        <authorList>
            <person name="Hori K."/>
            <person name="Maruyama F."/>
            <person name="Fujisawa T."/>
            <person name="Togashi T."/>
            <person name="Yamamoto N."/>
            <person name="Seo M."/>
            <person name="Sato S."/>
            <person name="Yamada T."/>
            <person name="Mori H."/>
            <person name="Tajima N."/>
            <person name="Moriyama T."/>
            <person name="Ikeuchi M."/>
            <person name="Watanabe M."/>
            <person name="Wada H."/>
            <person name="Kobayashi K."/>
            <person name="Saito M."/>
            <person name="Masuda T."/>
            <person name="Sasaki-Sekimoto Y."/>
            <person name="Mashiguchi K."/>
            <person name="Awai K."/>
            <person name="Shimojima M."/>
            <person name="Masuda S."/>
            <person name="Iwai M."/>
            <person name="Nobusawa T."/>
            <person name="Narise T."/>
            <person name="Kondo S."/>
            <person name="Saito H."/>
            <person name="Sato R."/>
            <person name="Murakawa M."/>
            <person name="Ihara Y."/>
            <person name="Oshima-Yamada Y."/>
            <person name="Ohtaka K."/>
            <person name="Satoh M."/>
            <person name="Sonobe K."/>
            <person name="Ishii M."/>
            <person name="Ohtani R."/>
            <person name="Kanamori-Sato M."/>
            <person name="Honoki R."/>
            <person name="Miyazaki D."/>
            <person name="Mochizuki H."/>
            <person name="Umetsu J."/>
            <person name="Higashi K."/>
            <person name="Shibata D."/>
            <person name="Kamiya Y."/>
            <person name="Sato N."/>
            <person name="Nakamura Y."/>
            <person name="Tabata S."/>
            <person name="Ida S."/>
            <person name="Kurokawa K."/>
            <person name="Ohta H."/>
        </authorList>
    </citation>
    <scope>NUCLEOTIDE SEQUENCE [LARGE SCALE GENOMIC DNA]</scope>
    <source>
        <strain evidence="13 14">NIES-2285</strain>
    </source>
</reference>
<evidence type="ECO:0000259" key="11">
    <source>
        <dbReference type="Pfam" id="PF15985"/>
    </source>
</evidence>
<dbReference type="InterPro" id="IPR004088">
    <property type="entry name" value="KH_dom_type_1"/>
</dbReference>
<dbReference type="PANTHER" id="PTHR21321:SF1">
    <property type="entry name" value="EXOSOME COMPLEX COMPONENT RRP40"/>
    <property type="match status" value="1"/>
</dbReference>
<comment type="similarity">
    <text evidence="3">Belongs to the RRP40 family.</text>
</comment>
<dbReference type="CDD" id="cd05790">
    <property type="entry name" value="S1_Rrp40"/>
    <property type="match status" value="1"/>
</dbReference>
<evidence type="ECO:0000256" key="5">
    <source>
        <dbReference type="ARBA" id="ARBA00022552"/>
    </source>
</evidence>
<evidence type="ECO:0000256" key="4">
    <source>
        <dbReference type="ARBA" id="ARBA00022490"/>
    </source>
</evidence>
<dbReference type="SUPFAM" id="SSF110324">
    <property type="entry name" value="Ribosomal L27 protein-like"/>
    <property type="match status" value="1"/>
</dbReference>
<dbReference type="OrthoDB" id="340500at2759"/>
<gene>
    <name evidence="13" type="ORF">KFL_000830300</name>
</gene>
<dbReference type="InterPro" id="IPR036612">
    <property type="entry name" value="KH_dom_type_1_sf"/>
</dbReference>
<dbReference type="CDD" id="cd22526">
    <property type="entry name" value="KH-I_Rrp40"/>
    <property type="match status" value="1"/>
</dbReference>
<dbReference type="GO" id="GO:0071038">
    <property type="term" value="P:TRAMP-dependent tRNA surveillance pathway"/>
    <property type="evidence" value="ECO:0000318"/>
    <property type="project" value="GO_Central"/>
</dbReference>
<dbReference type="Gene3D" id="2.40.50.140">
    <property type="entry name" value="Nucleic acid-binding proteins"/>
    <property type="match status" value="1"/>
</dbReference>
<comment type="subcellular location">
    <subcellularLocation>
        <location evidence="1">Cytoplasm</location>
    </subcellularLocation>
    <subcellularLocation>
        <location evidence="2">Nucleus</location>
        <location evidence="2">Nucleolus</location>
    </subcellularLocation>
</comment>
<dbReference type="GO" id="GO:0003723">
    <property type="term" value="F:RNA binding"/>
    <property type="evidence" value="ECO:0000318"/>
    <property type="project" value="GO_Central"/>
</dbReference>
<dbReference type="GO" id="GO:0000956">
    <property type="term" value="P:nuclear-transcribed mRNA catabolic process"/>
    <property type="evidence" value="ECO:0000318"/>
    <property type="project" value="GO_Central"/>
</dbReference>
<keyword evidence="5" id="KW-0698">rRNA processing</keyword>
<keyword evidence="4" id="KW-0963">Cytoplasm</keyword>
<dbReference type="EMBL" id="DF237032">
    <property type="protein sequence ID" value="GAQ81548.1"/>
    <property type="molecule type" value="Genomic_DNA"/>
</dbReference>
<dbReference type="InterPro" id="IPR012340">
    <property type="entry name" value="NA-bd_OB-fold"/>
</dbReference>
<evidence type="ECO:0000256" key="2">
    <source>
        <dbReference type="ARBA" id="ARBA00004604"/>
    </source>
</evidence>
<sequence>MLQSSGQGDGPSTSGSEQASSYVGQIVAPGDIVLDLTQAGKLVRIGGGLQQDGTSLVVTKAGRLRHTKPSKYWVEGSQRRYVPAVEDVVVGVVVERYAEHLVIDIGGPVTALLPALAFEGATRRNKPNLNIGDSVYARVTSTSRDTEPTLACHDASGRAAGFGPLAKGYLFQCSTGLARTLLSRPTCAVLEALGGGLSFELAVGMNGKVWVDAASAAITVLVANAIINSEFLSPTQAKIMVKSLLKQVQQP</sequence>
<evidence type="ECO:0000256" key="3">
    <source>
        <dbReference type="ARBA" id="ARBA00007841"/>
    </source>
</evidence>
<accession>A0A1Y1I0B7</accession>
<evidence type="ECO:0000313" key="13">
    <source>
        <dbReference type="EMBL" id="GAQ81548.1"/>
    </source>
</evidence>
<keyword evidence="6" id="KW-0271">Exosome</keyword>
<keyword evidence="14" id="KW-1185">Reference proteome</keyword>
<evidence type="ECO:0000259" key="12">
    <source>
        <dbReference type="Pfam" id="PF18311"/>
    </source>
</evidence>
<dbReference type="FunFam" id="2.40.50.140:FF:000127">
    <property type="entry name" value="Exosome complex component RRP40"/>
    <property type="match status" value="1"/>
</dbReference>
<proteinExistence type="inferred from homology"/>
<dbReference type="InterPro" id="IPR026699">
    <property type="entry name" value="Exosome_RNA_bind1/RRP40/RRP4"/>
</dbReference>
<dbReference type="GO" id="GO:0071034">
    <property type="term" value="P:CUT catabolic process"/>
    <property type="evidence" value="ECO:0000318"/>
    <property type="project" value="GO_Central"/>
</dbReference>
<dbReference type="GO" id="GO:0000177">
    <property type="term" value="C:cytoplasmic exosome (RNase complex)"/>
    <property type="evidence" value="ECO:0000318"/>
    <property type="project" value="GO_Central"/>
</dbReference>
<keyword evidence="8" id="KW-0539">Nucleus</keyword>
<dbReference type="InterPro" id="IPR041054">
    <property type="entry name" value="Rrp40_N_euk"/>
</dbReference>
<feature type="domain" description="K Homology" evidence="11">
    <location>
        <begin position="168"/>
        <end position="215"/>
    </location>
</feature>
<dbReference type="Pfam" id="PF15985">
    <property type="entry name" value="KH_6"/>
    <property type="match status" value="1"/>
</dbReference>
<dbReference type="GO" id="GO:0000467">
    <property type="term" value="P:exonucleolytic trimming to generate mature 3'-end of 5.8S rRNA from tricistronic rRNA transcript (SSU-rRNA, 5.8S rRNA, LSU-rRNA)"/>
    <property type="evidence" value="ECO:0000318"/>
    <property type="project" value="GO_Central"/>
</dbReference>
<evidence type="ECO:0000313" key="14">
    <source>
        <dbReference type="Proteomes" id="UP000054558"/>
    </source>
</evidence>
<dbReference type="OMA" id="SYMAFPN"/>
<feature type="region of interest" description="Disordered" evidence="10">
    <location>
        <begin position="1"/>
        <end position="20"/>
    </location>
</feature>
<evidence type="ECO:0000256" key="6">
    <source>
        <dbReference type="ARBA" id="ARBA00022835"/>
    </source>
</evidence>
<dbReference type="GO" id="GO:0071051">
    <property type="term" value="P:poly(A)-dependent snoRNA 3'-end processing"/>
    <property type="evidence" value="ECO:0000318"/>
    <property type="project" value="GO_Central"/>
</dbReference>
<protein>
    <recommendedName>
        <fullName evidence="9">Ribosomal RNA-processing protein 40</fullName>
    </recommendedName>
</protein>
<dbReference type="Pfam" id="PF21262">
    <property type="entry name" value="RRP40_S1"/>
    <property type="match status" value="1"/>
</dbReference>
<dbReference type="InterPro" id="IPR049469">
    <property type="entry name" value="RRP40_KH-I"/>
</dbReference>
<name>A0A1Y1I0B7_KLENI</name>
<dbReference type="PANTHER" id="PTHR21321">
    <property type="entry name" value="PNAS-3 RELATED"/>
    <property type="match status" value="1"/>
</dbReference>
<evidence type="ECO:0000256" key="8">
    <source>
        <dbReference type="ARBA" id="ARBA00023242"/>
    </source>
</evidence>
<organism evidence="13 14">
    <name type="scientific">Klebsormidium nitens</name>
    <name type="common">Green alga</name>
    <name type="synonym">Ulothrix nitens</name>
    <dbReference type="NCBI Taxonomy" id="105231"/>
    <lineage>
        <taxon>Eukaryota</taxon>
        <taxon>Viridiplantae</taxon>
        <taxon>Streptophyta</taxon>
        <taxon>Klebsormidiophyceae</taxon>
        <taxon>Klebsormidiales</taxon>
        <taxon>Klebsormidiaceae</taxon>
        <taxon>Klebsormidium</taxon>
    </lineage>
</organism>
<dbReference type="SUPFAM" id="SSF50249">
    <property type="entry name" value="Nucleic acid-binding proteins"/>
    <property type="match status" value="1"/>
</dbReference>
<dbReference type="Proteomes" id="UP000054558">
    <property type="component" value="Unassembled WGS sequence"/>
</dbReference>
<dbReference type="InterPro" id="IPR037319">
    <property type="entry name" value="Rrp40_S1"/>
</dbReference>
<dbReference type="GO" id="GO:0071035">
    <property type="term" value="P:nuclear polyadenylation-dependent rRNA catabolic process"/>
    <property type="evidence" value="ECO:0000318"/>
    <property type="project" value="GO_Central"/>
</dbReference>
<dbReference type="STRING" id="105231.A0A1Y1I0B7"/>
<evidence type="ECO:0000256" key="10">
    <source>
        <dbReference type="SAM" id="MobiDB-lite"/>
    </source>
</evidence>
<dbReference type="Gene3D" id="2.40.50.100">
    <property type="match status" value="1"/>
</dbReference>
<dbReference type="FunFam" id="3.30.1370.10:FF:000038">
    <property type="entry name" value="exosome complex component RRP40"/>
    <property type="match status" value="1"/>
</dbReference>
<feature type="domain" description="Exosome complex exonuclease Rrp40 N-terminal" evidence="12">
    <location>
        <begin position="43"/>
        <end position="80"/>
    </location>
</feature>
<keyword evidence="7" id="KW-0694">RNA-binding</keyword>
<dbReference type="GO" id="GO:0005730">
    <property type="term" value="C:nucleolus"/>
    <property type="evidence" value="ECO:0007669"/>
    <property type="project" value="UniProtKB-SubCell"/>
</dbReference>